<evidence type="ECO:0000256" key="5">
    <source>
        <dbReference type="NCBIfam" id="TIGR00112"/>
    </source>
</evidence>
<dbReference type="OrthoDB" id="25257at2157"/>
<evidence type="ECO:0000259" key="7">
    <source>
        <dbReference type="Pfam" id="PF03807"/>
    </source>
</evidence>
<dbReference type="NCBIfam" id="TIGR00112">
    <property type="entry name" value="proC"/>
    <property type="match status" value="1"/>
</dbReference>
<dbReference type="Gene3D" id="3.40.50.720">
    <property type="entry name" value="NAD(P)-binding Rossmann-like Domain"/>
    <property type="match status" value="1"/>
</dbReference>
<keyword evidence="4" id="KW-0963">Cytoplasm</keyword>
<organism evidence="9 10">
    <name type="scientific">Halobellus clavatus</name>
    <dbReference type="NCBI Taxonomy" id="660517"/>
    <lineage>
        <taxon>Archaea</taxon>
        <taxon>Methanobacteriati</taxon>
        <taxon>Methanobacteriota</taxon>
        <taxon>Stenosarchaea group</taxon>
        <taxon>Halobacteria</taxon>
        <taxon>Halobacteriales</taxon>
        <taxon>Haloferacaceae</taxon>
        <taxon>Halobellus</taxon>
    </lineage>
</organism>
<name>A0A1H3FKY2_9EURY</name>
<dbReference type="GO" id="GO:0004735">
    <property type="term" value="F:pyrroline-5-carboxylate reductase activity"/>
    <property type="evidence" value="ECO:0007669"/>
    <property type="project" value="UniProtKB-UniRule"/>
</dbReference>
<dbReference type="PANTHER" id="PTHR11645">
    <property type="entry name" value="PYRROLINE-5-CARBOXYLATE REDUCTASE"/>
    <property type="match status" value="1"/>
</dbReference>
<dbReference type="InterPro" id="IPR008927">
    <property type="entry name" value="6-PGluconate_DH-like_C_sf"/>
</dbReference>
<accession>A0A1H3FKY2</accession>
<dbReference type="InterPro" id="IPR028939">
    <property type="entry name" value="P5C_Rdtase_cat_N"/>
</dbReference>
<evidence type="ECO:0000256" key="1">
    <source>
        <dbReference type="ARBA" id="ARBA00005525"/>
    </source>
</evidence>
<comment type="pathway">
    <text evidence="4">Amino-acid biosynthesis; L-proline biosynthesis; L-proline from L-glutamate 5-semialdehyde: step 1/1.</text>
</comment>
<comment type="catalytic activity">
    <reaction evidence="4">
        <text>L-proline + NADP(+) = (S)-1-pyrroline-5-carboxylate + NADPH + 2 H(+)</text>
        <dbReference type="Rhea" id="RHEA:14109"/>
        <dbReference type="ChEBI" id="CHEBI:15378"/>
        <dbReference type="ChEBI" id="CHEBI:17388"/>
        <dbReference type="ChEBI" id="CHEBI:57783"/>
        <dbReference type="ChEBI" id="CHEBI:58349"/>
        <dbReference type="ChEBI" id="CHEBI:60039"/>
        <dbReference type="EC" id="1.5.1.2"/>
    </reaction>
</comment>
<dbReference type="AlphaFoldDB" id="A0A1H3FKY2"/>
<evidence type="ECO:0000313" key="9">
    <source>
        <dbReference type="EMBL" id="SDX91447.1"/>
    </source>
</evidence>
<comment type="function">
    <text evidence="4">Catalyzes the reduction of 1-pyrroline-5-carboxylate (PCA) to L-proline.</text>
</comment>
<dbReference type="InterPro" id="IPR036291">
    <property type="entry name" value="NAD(P)-bd_dom_sf"/>
</dbReference>
<dbReference type="InterPro" id="IPR000304">
    <property type="entry name" value="Pyrroline-COOH_reductase"/>
</dbReference>
<keyword evidence="4" id="KW-0641">Proline biosynthesis</keyword>
<keyword evidence="3 4" id="KW-0560">Oxidoreductase</keyword>
<gene>
    <name evidence="4" type="primary">proC</name>
    <name evidence="9" type="ORF">SAMN04487946_10413</name>
</gene>
<dbReference type="Proteomes" id="UP000199170">
    <property type="component" value="Unassembled WGS sequence"/>
</dbReference>
<dbReference type="EMBL" id="FNPB01000004">
    <property type="protein sequence ID" value="SDX91447.1"/>
    <property type="molecule type" value="Genomic_DNA"/>
</dbReference>
<comment type="catalytic activity">
    <reaction evidence="4">
        <text>L-proline + NAD(+) = (S)-1-pyrroline-5-carboxylate + NADH + 2 H(+)</text>
        <dbReference type="Rhea" id="RHEA:14105"/>
        <dbReference type="ChEBI" id="CHEBI:15378"/>
        <dbReference type="ChEBI" id="CHEBI:17388"/>
        <dbReference type="ChEBI" id="CHEBI:57540"/>
        <dbReference type="ChEBI" id="CHEBI:57945"/>
        <dbReference type="ChEBI" id="CHEBI:60039"/>
        <dbReference type="EC" id="1.5.1.2"/>
    </reaction>
</comment>
<dbReference type="Pfam" id="PF14748">
    <property type="entry name" value="P5CR_dimer"/>
    <property type="match status" value="1"/>
</dbReference>
<dbReference type="InterPro" id="IPR029036">
    <property type="entry name" value="P5CR_dimer"/>
</dbReference>
<dbReference type="HAMAP" id="MF_01925">
    <property type="entry name" value="P5C_reductase"/>
    <property type="match status" value="1"/>
</dbReference>
<feature type="binding site" evidence="6">
    <location>
        <begin position="64"/>
        <end position="67"/>
    </location>
    <ligand>
        <name>NADP(+)</name>
        <dbReference type="ChEBI" id="CHEBI:58349"/>
    </ligand>
</feature>
<evidence type="ECO:0000256" key="4">
    <source>
        <dbReference type="HAMAP-Rule" id="MF_01925"/>
    </source>
</evidence>
<dbReference type="PIRSF" id="PIRSF000193">
    <property type="entry name" value="Pyrrol-5-carb_rd"/>
    <property type="match status" value="1"/>
</dbReference>
<comment type="subcellular location">
    <subcellularLocation>
        <location evidence="4">Cytoplasm</location>
    </subcellularLocation>
</comment>
<feature type="domain" description="Pyrroline-5-carboxylate reductase dimerisation" evidence="8">
    <location>
        <begin position="147"/>
        <end position="251"/>
    </location>
</feature>
<sequence>MIDVSVIGCGNMGSALITGLSEAGEYHITAYDVDPDAFERIEQYADRTTTDLADVTDSDVVVLAVKPDIVPLVLEDLELDADRTLLTIAAGVSTDVVAAETDATVVRVMPNLAAETQNMAAAVTWDEPNDHVAQMLSDLGEYVVVDEDLMDVTTALNGSGPAFVFYLLGAMADRAVEEGLDADDAETLAAQTFKGAAETVLRSDEDVETLIDAVCSPGGTTIEGMEILWDSDVDAVVGDALSAARERSAELAEEAEK</sequence>
<dbReference type="SUPFAM" id="SSF48179">
    <property type="entry name" value="6-phosphogluconate dehydrogenase C-terminal domain-like"/>
    <property type="match status" value="1"/>
</dbReference>
<dbReference type="Gene3D" id="1.10.3730.10">
    <property type="entry name" value="ProC C-terminal domain-like"/>
    <property type="match status" value="1"/>
</dbReference>
<protein>
    <recommendedName>
        <fullName evidence="4 5">Pyrroline-5-carboxylate reductase</fullName>
        <shortName evidence="4">P5C reductase</shortName>
        <shortName evidence="4">P5CR</shortName>
        <ecNumber evidence="4 5">1.5.1.2</ecNumber>
    </recommendedName>
    <alternativeName>
        <fullName evidence="4">PCA reductase</fullName>
    </alternativeName>
</protein>
<evidence type="ECO:0000256" key="2">
    <source>
        <dbReference type="ARBA" id="ARBA00022857"/>
    </source>
</evidence>
<dbReference type="Pfam" id="PF03807">
    <property type="entry name" value="F420_oxidored"/>
    <property type="match status" value="1"/>
</dbReference>
<dbReference type="UniPathway" id="UPA00098">
    <property type="reaction ID" value="UER00361"/>
</dbReference>
<evidence type="ECO:0000256" key="6">
    <source>
        <dbReference type="PIRSR" id="PIRSR000193-1"/>
    </source>
</evidence>
<dbReference type="PANTHER" id="PTHR11645:SF0">
    <property type="entry name" value="PYRROLINE-5-CARBOXYLATE REDUCTASE 3"/>
    <property type="match status" value="1"/>
</dbReference>
<keyword evidence="4" id="KW-0028">Amino-acid biosynthesis</keyword>
<proteinExistence type="inferred from homology"/>
<dbReference type="FunFam" id="1.10.3730.10:FF:000001">
    <property type="entry name" value="Pyrroline-5-carboxylate reductase"/>
    <property type="match status" value="1"/>
</dbReference>
<dbReference type="GO" id="GO:0055129">
    <property type="term" value="P:L-proline biosynthetic process"/>
    <property type="evidence" value="ECO:0007669"/>
    <property type="project" value="UniProtKB-UniRule"/>
</dbReference>
<keyword evidence="2 4" id="KW-0521">NADP</keyword>
<evidence type="ECO:0000259" key="8">
    <source>
        <dbReference type="Pfam" id="PF14748"/>
    </source>
</evidence>
<keyword evidence="10" id="KW-1185">Reference proteome</keyword>
<dbReference type="GO" id="GO:0005737">
    <property type="term" value="C:cytoplasm"/>
    <property type="evidence" value="ECO:0007669"/>
    <property type="project" value="UniProtKB-SubCell"/>
</dbReference>
<dbReference type="STRING" id="660517.SAMN04487946_10413"/>
<evidence type="ECO:0000256" key="3">
    <source>
        <dbReference type="ARBA" id="ARBA00023002"/>
    </source>
</evidence>
<evidence type="ECO:0000313" key="10">
    <source>
        <dbReference type="Proteomes" id="UP000199170"/>
    </source>
</evidence>
<dbReference type="EC" id="1.5.1.2" evidence="4 5"/>
<feature type="domain" description="Pyrroline-5-carboxylate reductase catalytic N-terminal" evidence="7">
    <location>
        <begin position="4"/>
        <end position="91"/>
    </location>
</feature>
<feature type="binding site" evidence="6">
    <location>
        <begin position="7"/>
        <end position="12"/>
    </location>
    <ligand>
        <name>NADP(+)</name>
        <dbReference type="ChEBI" id="CHEBI:58349"/>
    </ligand>
</feature>
<comment type="similarity">
    <text evidence="1 4">Belongs to the pyrroline-5-carboxylate reductase family.</text>
</comment>
<dbReference type="RefSeq" id="WP_089766603.1">
    <property type="nucleotide sequence ID" value="NZ_FNPB01000004.1"/>
</dbReference>
<dbReference type="SUPFAM" id="SSF51735">
    <property type="entry name" value="NAD(P)-binding Rossmann-fold domains"/>
    <property type="match status" value="1"/>
</dbReference>
<reference evidence="10" key="1">
    <citation type="submission" date="2016-10" db="EMBL/GenBank/DDBJ databases">
        <authorList>
            <person name="Varghese N."/>
            <person name="Submissions S."/>
        </authorList>
    </citation>
    <scope>NUCLEOTIDE SEQUENCE [LARGE SCALE GENOMIC DNA]</scope>
    <source>
        <strain evidence="10">CGMCC 1.10118</strain>
    </source>
</reference>